<feature type="compositionally biased region" description="Low complexity" evidence="1">
    <location>
        <begin position="547"/>
        <end position="568"/>
    </location>
</feature>
<accession>A0A915MTQ4</accession>
<dbReference type="Gene3D" id="1.10.238.10">
    <property type="entry name" value="EF-hand"/>
    <property type="match status" value="1"/>
</dbReference>
<dbReference type="InterPro" id="IPR000909">
    <property type="entry name" value="PLipase_C_PInositol-sp_X_dom"/>
</dbReference>
<name>A0A915MTQ4_MELJA</name>
<feature type="compositionally biased region" description="Polar residues" evidence="1">
    <location>
        <begin position="1170"/>
        <end position="1181"/>
    </location>
</feature>
<dbReference type="InterPro" id="IPR011992">
    <property type="entry name" value="EF-hand-dom_pair"/>
</dbReference>
<dbReference type="InterPro" id="IPR015359">
    <property type="entry name" value="PLC_EF-hand-like"/>
</dbReference>
<keyword evidence="3" id="KW-1185">Reference proteome</keyword>
<dbReference type="GO" id="GO:0048015">
    <property type="term" value="P:phosphatidylinositol-mediated signaling"/>
    <property type="evidence" value="ECO:0007669"/>
    <property type="project" value="TreeGrafter"/>
</dbReference>
<feature type="compositionally biased region" description="Polar residues" evidence="1">
    <location>
        <begin position="399"/>
        <end position="409"/>
    </location>
</feature>
<dbReference type="Pfam" id="PF09279">
    <property type="entry name" value="EF-hand_like"/>
    <property type="match status" value="1"/>
</dbReference>
<dbReference type="GO" id="GO:0004435">
    <property type="term" value="F:phosphatidylinositol-4,5-bisphosphate phospholipase C activity"/>
    <property type="evidence" value="ECO:0007669"/>
    <property type="project" value="TreeGrafter"/>
</dbReference>
<protein>
    <submittedName>
        <fullName evidence="4">Phosphatidylinositol-specific phospholipase C X domain-containing protein</fullName>
    </submittedName>
</protein>
<dbReference type="GO" id="GO:0007186">
    <property type="term" value="P:G protein-coupled receptor signaling pathway"/>
    <property type="evidence" value="ECO:0007669"/>
    <property type="project" value="TreeGrafter"/>
</dbReference>
<dbReference type="GO" id="GO:0007265">
    <property type="term" value="P:Ras protein signal transduction"/>
    <property type="evidence" value="ECO:0007669"/>
    <property type="project" value="TreeGrafter"/>
</dbReference>
<organism evidence="3 4">
    <name type="scientific">Meloidogyne javanica</name>
    <name type="common">Root-knot nematode worm</name>
    <dbReference type="NCBI Taxonomy" id="6303"/>
    <lineage>
        <taxon>Eukaryota</taxon>
        <taxon>Metazoa</taxon>
        <taxon>Ecdysozoa</taxon>
        <taxon>Nematoda</taxon>
        <taxon>Chromadorea</taxon>
        <taxon>Rhabditida</taxon>
        <taxon>Tylenchina</taxon>
        <taxon>Tylenchomorpha</taxon>
        <taxon>Tylenchoidea</taxon>
        <taxon>Meloidogynidae</taxon>
        <taxon>Meloidogyninae</taxon>
        <taxon>Meloidogyne</taxon>
        <taxon>Meloidogyne incognita group</taxon>
    </lineage>
</organism>
<evidence type="ECO:0000313" key="4">
    <source>
        <dbReference type="WBParaSite" id="scaffold548_cov188.g1286"/>
    </source>
</evidence>
<evidence type="ECO:0000259" key="2">
    <source>
        <dbReference type="SMART" id="SM00148"/>
    </source>
</evidence>
<dbReference type="PROSITE" id="PS50007">
    <property type="entry name" value="PIPLC_X_DOMAIN"/>
    <property type="match status" value="2"/>
</dbReference>
<dbReference type="GO" id="GO:0051209">
    <property type="term" value="P:release of sequestered calcium ion into cytosol"/>
    <property type="evidence" value="ECO:0007669"/>
    <property type="project" value="TreeGrafter"/>
</dbReference>
<dbReference type="InterPro" id="IPR017946">
    <property type="entry name" value="PLC-like_Pdiesterase_TIM-brl"/>
</dbReference>
<dbReference type="AlphaFoldDB" id="A0A915MTQ4"/>
<feature type="compositionally biased region" description="Low complexity" evidence="1">
    <location>
        <begin position="1182"/>
        <end position="1196"/>
    </location>
</feature>
<feature type="region of interest" description="Disordered" evidence="1">
    <location>
        <begin position="1170"/>
        <end position="1215"/>
    </location>
</feature>
<dbReference type="Proteomes" id="UP000887561">
    <property type="component" value="Unplaced"/>
</dbReference>
<dbReference type="Gene3D" id="3.20.20.190">
    <property type="entry name" value="Phosphatidylinositol (PI) phosphodiesterase"/>
    <property type="match status" value="2"/>
</dbReference>
<feature type="compositionally biased region" description="Polar residues" evidence="1">
    <location>
        <begin position="1197"/>
        <end position="1215"/>
    </location>
</feature>
<dbReference type="SUPFAM" id="SSF47473">
    <property type="entry name" value="EF-hand"/>
    <property type="match status" value="1"/>
</dbReference>
<dbReference type="WBParaSite" id="scaffold548_cov188.g1286">
    <property type="protein sequence ID" value="scaffold548_cov188.g1286"/>
    <property type="gene ID" value="scaffold548_cov188.g1286"/>
</dbReference>
<dbReference type="GO" id="GO:0046488">
    <property type="term" value="P:phosphatidylinositol metabolic process"/>
    <property type="evidence" value="ECO:0007669"/>
    <property type="project" value="TreeGrafter"/>
</dbReference>
<evidence type="ECO:0000256" key="1">
    <source>
        <dbReference type="SAM" id="MobiDB-lite"/>
    </source>
</evidence>
<feature type="domain" description="Phosphatidylinositol-specific phospholipase C X" evidence="2">
    <location>
        <begin position="714"/>
        <end position="818"/>
    </location>
</feature>
<feature type="region of interest" description="Disordered" evidence="1">
    <location>
        <begin position="440"/>
        <end position="524"/>
    </location>
</feature>
<dbReference type="SUPFAM" id="SSF51695">
    <property type="entry name" value="PLC-like phosphodiesterases"/>
    <property type="match status" value="1"/>
</dbReference>
<reference evidence="4" key="1">
    <citation type="submission" date="2022-11" db="UniProtKB">
        <authorList>
            <consortium name="WormBaseParasite"/>
        </authorList>
    </citation>
    <scope>IDENTIFICATION</scope>
</reference>
<dbReference type="PANTHER" id="PTHR10336:SF6">
    <property type="entry name" value="1-PHOSPHATIDYLINOSITOL 4,5-BISPHOSPHATE PHOSPHODIESTERASE EPSILON-1"/>
    <property type="match status" value="1"/>
</dbReference>
<feature type="compositionally biased region" description="Low complexity" evidence="1">
    <location>
        <begin position="481"/>
        <end position="491"/>
    </location>
</feature>
<proteinExistence type="predicted"/>
<feature type="region of interest" description="Disordered" evidence="1">
    <location>
        <begin position="541"/>
        <end position="603"/>
    </location>
</feature>
<dbReference type="SMART" id="SM00148">
    <property type="entry name" value="PLCXc"/>
    <property type="match status" value="1"/>
</dbReference>
<dbReference type="Pfam" id="PF00388">
    <property type="entry name" value="PI-PLC-X"/>
    <property type="match status" value="1"/>
</dbReference>
<dbReference type="PANTHER" id="PTHR10336">
    <property type="entry name" value="PHOSPHOINOSITIDE-SPECIFIC PHOSPHOLIPASE C FAMILY PROTEIN"/>
    <property type="match status" value="1"/>
</dbReference>
<evidence type="ECO:0000313" key="3">
    <source>
        <dbReference type="Proteomes" id="UP000887561"/>
    </source>
</evidence>
<sequence>GMDKELKFFEFLHDMNGDDHFSSKISVGGLLNTDKVNLVCLILDNLEIYHKHHRQLLRYVPSEAAAQLCEGSPNGAAVDVQNTNDVHAVFVQQHAQPPGIYCNNLQPISISTWNNGQTPPSSLPLPILPLQSPQYSPEPKLYEPAQPIPGAAHGVQLIPLNTTILDLDVIQRIQHGTTVIHYDPDSGRSILCQLRLDASCATVSWQRIFYGGRDGRERELIAVAKAANIQSADAASGNRFQGGSSLTPRPQGAGHFTLDEGFLSTSYIKAIESVDSYELDIEAIYRRHSVEEMSVPVMCWTINFGCSLNDNEFLYFLAPQQIAQYWMGLEKVVKFIHEQNRNPDRRVIWLKRLYLQLYSEQEREQSGLTSKTSIAFGAPTPSLASVPPLISSSNNNNSPLSTEFPTITTRRIGPRPVDALQAFGGRVEKWKNLSVNQTTTTLYSPHGRQTDSSPSTECGGSRSKSRLRQMTIAVTRRVKGSSSRDCSRSTSPAPHSPMVRPPSIRSQLSSQSGPPGPHSPLPYLLKPRVGIESASALSDAGDLDSLYTPRSRTPTSSSYGGRSVGGRSIKSWRSRGGETPNSGSISSSGGGVGGQMSGALLSSSGKEYQERPIAFTDLRDLFNEFVIATHSSANSHVPKRASSDKATCSPRVQSRLESQMEYIDEQYAARLIQEHEPDPSYRAKQLMSFEGFVRFLSDSTNFAFVPEQIQPSEEQLQYPLSYYYICSSHNTYLTGHQLKGESSAEMYRQSAFQQSQLPVILSIENHCSLQQQAKMAQMFKSAFGDRLVTSYLFDTDYMESPRLPSPWQLRNKIIIKNKKMIAEPSAGIYATNIGHFDSHYGGDILIGGNGCGAGGYLPLHHRHRGDLGAEVAHHGSCSRKGSYESSSIDDMEDDELEYLDDEDVATEDDPTETDVEIRTEGDTASPMKGIPIIRTSFSSNRHSSKDSLNSSVFANNDRTRGLSQVAGAIASIASPAASRRLQNRKKLGGEDLVVLPRLDLRNEDDAISQIGNMCQRHCHHHHAKVGRRGSTFTTTTAAITRASSSGHQIAQELSDLVIYMQAVKFKGFVVTTTEIPIGFREIGGTNVGFDTIGSSGIGSGELRPCSNSFGGTPRMRALAPTMLSSYSATVPSHIEANIQQAHQKRPKSSIQISTGESTRFLIKLVSAQLSNGSDKGDSPSTLQPVQQPQPLPQQQQASTSNVQEQTVSTTTQNNAATLLSSTNTNRQQSPNSQASCYQVANINKELIKLKQKLKQN</sequence>
<dbReference type="InterPro" id="IPR001192">
    <property type="entry name" value="PI-PLC_fam"/>
</dbReference>
<feature type="region of interest" description="Disordered" evidence="1">
    <location>
        <begin position="387"/>
        <end position="409"/>
    </location>
</feature>